<proteinExistence type="predicted"/>
<evidence type="ECO:0000313" key="2">
    <source>
        <dbReference type="Proteomes" id="UP000327011"/>
    </source>
</evidence>
<reference evidence="1 2" key="1">
    <citation type="submission" date="2019-09" db="EMBL/GenBank/DDBJ databases">
        <title>Screening of Novel Bioactive Compounds from Soil-Associated.</title>
        <authorList>
            <person name="Gong X."/>
        </authorList>
    </citation>
    <scope>NUCLEOTIDE SEQUENCE [LARGE SCALE GENOMIC DNA]</scope>
    <source>
        <strain evidence="1 2">Gxj-6</strain>
    </source>
</reference>
<accession>A0A5J5K5Y7</accession>
<dbReference type="Proteomes" id="UP000327011">
    <property type="component" value="Unassembled WGS sequence"/>
</dbReference>
<keyword evidence="2" id="KW-1185">Reference proteome</keyword>
<sequence length="174" mass="18585">MSADPRVREALEVLGGTYGPLGVALVFALAAAGVDDKQVLRDQLQAVLGAEGQPQQPARPPDVAAGPPVPPVPPVPSVGRVVHYVSYGTPAGEFPSVCRAATIAEVGAWVPEVRRAPFVAEDNTRLREVVEQWHGDACALVVLNPAGVFHTTVKHHEQVDGRHLPGTWHWPERV</sequence>
<dbReference type="EMBL" id="VYTZ01000003">
    <property type="protein sequence ID" value="KAA9379707.1"/>
    <property type="molecule type" value="Genomic_DNA"/>
</dbReference>
<dbReference type="AlphaFoldDB" id="A0A5J5K5Y7"/>
<protein>
    <submittedName>
        <fullName evidence="1">Uncharacterized protein</fullName>
    </submittedName>
</protein>
<dbReference type="RefSeq" id="WP_150932896.1">
    <property type="nucleotide sequence ID" value="NZ_VYTZ01000003.1"/>
</dbReference>
<organism evidence="1 2">
    <name type="scientific">Microbispora cellulosiformans</name>
    <dbReference type="NCBI Taxonomy" id="2614688"/>
    <lineage>
        <taxon>Bacteria</taxon>
        <taxon>Bacillati</taxon>
        <taxon>Actinomycetota</taxon>
        <taxon>Actinomycetes</taxon>
        <taxon>Streptosporangiales</taxon>
        <taxon>Streptosporangiaceae</taxon>
        <taxon>Microbispora</taxon>
    </lineage>
</organism>
<evidence type="ECO:0000313" key="1">
    <source>
        <dbReference type="EMBL" id="KAA9379707.1"/>
    </source>
</evidence>
<comment type="caution">
    <text evidence="1">The sequence shown here is derived from an EMBL/GenBank/DDBJ whole genome shotgun (WGS) entry which is preliminary data.</text>
</comment>
<name>A0A5J5K5Y7_9ACTN</name>
<gene>
    <name evidence="1" type="ORF">F5972_08635</name>
</gene>